<evidence type="ECO:0000256" key="1">
    <source>
        <dbReference type="SAM" id="MobiDB-lite"/>
    </source>
</evidence>
<evidence type="ECO:0000313" key="2">
    <source>
        <dbReference type="EMBL" id="ELY83784.1"/>
    </source>
</evidence>
<evidence type="ECO:0008006" key="4">
    <source>
        <dbReference type="Google" id="ProtNLM"/>
    </source>
</evidence>
<dbReference type="RefSeq" id="WP_008452067.1">
    <property type="nucleotide sequence ID" value="NZ_AOIJ01000030.1"/>
</dbReference>
<dbReference type="AlphaFoldDB" id="L9ZBJ9"/>
<keyword evidence="3" id="KW-1185">Reference proteome</keyword>
<evidence type="ECO:0000313" key="3">
    <source>
        <dbReference type="Proteomes" id="UP000011592"/>
    </source>
</evidence>
<accession>L9ZBJ9</accession>
<reference evidence="2 3" key="1">
    <citation type="journal article" date="2014" name="PLoS Genet.">
        <title>Phylogenetically driven sequencing of extremely halophilic archaea reveals strategies for static and dynamic osmo-response.</title>
        <authorList>
            <person name="Becker E.A."/>
            <person name="Seitzer P.M."/>
            <person name="Tritt A."/>
            <person name="Larsen D."/>
            <person name="Krusor M."/>
            <person name="Yao A.I."/>
            <person name="Wu D."/>
            <person name="Madern D."/>
            <person name="Eisen J.A."/>
            <person name="Darling A.E."/>
            <person name="Facciotti M.T."/>
        </authorList>
    </citation>
    <scope>NUCLEOTIDE SEQUENCE [LARGE SCALE GENOMIC DNA]</scope>
    <source>
        <strain evidence="2 3">JCM 14663</strain>
    </source>
</reference>
<dbReference type="PATRIC" id="fig|1230459.4.peg.208"/>
<dbReference type="InterPro" id="IPR013783">
    <property type="entry name" value="Ig-like_fold"/>
</dbReference>
<organism evidence="2 3">
    <name type="scientific">Natrinema gari JCM 14663</name>
    <dbReference type="NCBI Taxonomy" id="1230459"/>
    <lineage>
        <taxon>Archaea</taxon>
        <taxon>Methanobacteriati</taxon>
        <taxon>Methanobacteriota</taxon>
        <taxon>Stenosarchaea group</taxon>
        <taxon>Halobacteria</taxon>
        <taxon>Halobacteriales</taxon>
        <taxon>Natrialbaceae</taxon>
        <taxon>Natrinema</taxon>
    </lineage>
</organism>
<name>L9ZBJ9_9EURY</name>
<dbReference type="EMBL" id="AOIJ01000030">
    <property type="protein sequence ID" value="ELY83784.1"/>
    <property type="molecule type" value="Genomic_DNA"/>
</dbReference>
<sequence>MNRRTFVIVSGLGLGLAGCLNPRADTPTDSNGLRSDPDLAAENATDGGTEETGRNGDPSTDTEAETETETAGTGDDSGGESGDAGPAVTFPSCTRAEVTGTFAADDVAFASTDFYEDGLYGNTMLEDGIVFGEDVAAPFSGTVAFEIGETAAVREAADEIVVELPPYGSDGTVISSVTTEREAYLTGGVTHGNPHARECLREIDAGDGGDTAVETSAAFEIVRLETNAPIDAGDVLDVSATIENTGGTDGTHDLALIVGHSSERVDRRTVSLAAGERTTITTGYETPRVDADQEFPVRIEAGDAAAERSVLVHGTD</sequence>
<dbReference type="PROSITE" id="PS51257">
    <property type="entry name" value="PROKAR_LIPOPROTEIN"/>
    <property type="match status" value="1"/>
</dbReference>
<proteinExistence type="predicted"/>
<gene>
    <name evidence="2" type="ORF">C486_01104</name>
</gene>
<dbReference type="Proteomes" id="UP000011592">
    <property type="component" value="Unassembled WGS sequence"/>
</dbReference>
<dbReference type="Gene3D" id="2.60.40.10">
    <property type="entry name" value="Immunoglobulins"/>
    <property type="match status" value="1"/>
</dbReference>
<comment type="caution">
    <text evidence="2">The sequence shown here is derived from an EMBL/GenBank/DDBJ whole genome shotgun (WGS) entry which is preliminary data.</text>
</comment>
<feature type="region of interest" description="Disordered" evidence="1">
    <location>
        <begin position="26"/>
        <end position="90"/>
    </location>
</feature>
<protein>
    <recommendedName>
        <fullName evidence="4">CARDB domain-containing protein</fullName>
    </recommendedName>
</protein>